<evidence type="ECO:0000256" key="3">
    <source>
        <dbReference type="ARBA" id="ARBA00022448"/>
    </source>
</evidence>
<dbReference type="InterPro" id="IPR011527">
    <property type="entry name" value="ABC1_TM_dom"/>
</dbReference>
<dbReference type="PANTHER" id="PTHR24223">
    <property type="entry name" value="ATP-BINDING CASSETTE SUB-FAMILY C"/>
    <property type="match status" value="1"/>
</dbReference>
<feature type="transmembrane region" description="Helical" evidence="9">
    <location>
        <begin position="165"/>
        <end position="183"/>
    </location>
</feature>
<keyword evidence="3" id="KW-0813">Transport</keyword>
<keyword evidence="4 9" id="KW-0812">Transmembrane</keyword>
<accession>A0A182SQ32</accession>
<dbReference type="InterPro" id="IPR050173">
    <property type="entry name" value="ABC_transporter_C-like"/>
</dbReference>
<dbReference type="Pfam" id="PF00664">
    <property type="entry name" value="ABC_membrane"/>
    <property type="match status" value="1"/>
</dbReference>
<dbReference type="EnsemblMetazoa" id="AMAM011155-RA">
    <property type="protein sequence ID" value="AMAM011155-PA"/>
    <property type="gene ID" value="AMAM011155"/>
</dbReference>
<evidence type="ECO:0000256" key="9">
    <source>
        <dbReference type="SAM" id="Phobius"/>
    </source>
</evidence>
<keyword evidence="5" id="KW-0547">Nucleotide-binding</keyword>
<feature type="transmembrane region" description="Helical" evidence="9">
    <location>
        <begin position="52"/>
        <end position="71"/>
    </location>
</feature>
<comment type="similarity">
    <text evidence="2">Belongs to the ABC transporter superfamily. ABCC family. Conjugate transporter (TC 3.A.1.208) subfamily.</text>
</comment>
<dbReference type="GO" id="GO:0016020">
    <property type="term" value="C:membrane"/>
    <property type="evidence" value="ECO:0007669"/>
    <property type="project" value="UniProtKB-SubCell"/>
</dbReference>
<feature type="transmembrane region" description="Helical" evidence="9">
    <location>
        <begin position="345"/>
        <end position="367"/>
    </location>
</feature>
<sequence>LAHISAQVAILFLQIYATSRHVDHVFLFTYWTLRTLALSIDVAFERSEAYNLVHLTVAFVWLCVCGVRSLLTKRNHSSTGSSTPREPNLIRSWFFSWLDHTYREAHRGSEAFYDGRLFGALQDDRRCETLLELYKKASVKHGYTAVDDGSGQKDRERQRFTIPRLLKWIVAALFYASITIAILNTQYQHATQDIGLRIKSILMGAIYRSILAEASTSNTSSATLTTDTLVFVPFVQELHMMWSGPLIILVTFVALWAWVIGPSGIVGLTIMMSVIYLTKRIAQKISNQEKHIKRSKDDRVRQTTSSIEQMQQIKSDLLEEFFEQQIDDHRREELRHMRTFMWYDALKYLLSIVTPTIVACGTFLFMYVEGSGALLTVQSMFVAIALFNITRYPMSVIPNLMTNWRIANEKLDAINAIVCGGKREESDVRP</sequence>
<organism evidence="11 12">
    <name type="scientific">Anopheles maculatus</name>
    <dbReference type="NCBI Taxonomy" id="74869"/>
    <lineage>
        <taxon>Eukaryota</taxon>
        <taxon>Metazoa</taxon>
        <taxon>Ecdysozoa</taxon>
        <taxon>Arthropoda</taxon>
        <taxon>Hexapoda</taxon>
        <taxon>Insecta</taxon>
        <taxon>Pterygota</taxon>
        <taxon>Neoptera</taxon>
        <taxon>Endopterygota</taxon>
        <taxon>Diptera</taxon>
        <taxon>Nematocera</taxon>
        <taxon>Culicoidea</taxon>
        <taxon>Culicidae</taxon>
        <taxon>Anophelinae</taxon>
        <taxon>Anopheles</taxon>
        <taxon>Anopheles maculatus group</taxon>
    </lineage>
</organism>
<protein>
    <recommendedName>
        <fullName evidence="10">ABC transmembrane type-1 domain-containing protein</fullName>
    </recommendedName>
</protein>
<evidence type="ECO:0000256" key="2">
    <source>
        <dbReference type="ARBA" id="ARBA00009726"/>
    </source>
</evidence>
<evidence type="ECO:0000256" key="4">
    <source>
        <dbReference type="ARBA" id="ARBA00022692"/>
    </source>
</evidence>
<dbReference type="PANTHER" id="PTHR24223:SF456">
    <property type="entry name" value="MULTIDRUG RESISTANCE-ASSOCIATED PROTEIN LETHAL(2)03659"/>
    <property type="match status" value="1"/>
</dbReference>
<name>A0A182SQ32_9DIPT</name>
<proteinExistence type="inferred from homology"/>
<keyword evidence="12" id="KW-1185">Reference proteome</keyword>
<evidence type="ECO:0000256" key="6">
    <source>
        <dbReference type="ARBA" id="ARBA00022840"/>
    </source>
</evidence>
<keyword evidence="8 9" id="KW-0472">Membrane</keyword>
<feature type="transmembrane region" description="Helical" evidence="9">
    <location>
        <begin position="246"/>
        <end position="277"/>
    </location>
</feature>
<keyword evidence="6" id="KW-0067">ATP-binding</keyword>
<feature type="transmembrane region" description="Helical" evidence="9">
    <location>
        <begin position="373"/>
        <end position="390"/>
    </location>
</feature>
<dbReference type="InterPro" id="IPR036640">
    <property type="entry name" value="ABC1_TM_sf"/>
</dbReference>
<evidence type="ECO:0000313" key="12">
    <source>
        <dbReference type="Proteomes" id="UP000075901"/>
    </source>
</evidence>
<dbReference type="SUPFAM" id="SSF90123">
    <property type="entry name" value="ABC transporter transmembrane region"/>
    <property type="match status" value="1"/>
</dbReference>
<dbReference type="Proteomes" id="UP000075901">
    <property type="component" value="Unassembled WGS sequence"/>
</dbReference>
<evidence type="ECO:0000259" key="10">
    <source>
        <dbReference type="PROSITE" id="PS50929"/>
    </source>
</evidence>
<dbReference type="PROSITE" id="PS50929">
    <property type="entry name" value="ABC_TM1F"/>
    <property type="match status" value="1"/>
</dbReference>
<dbReference type="AlphaFoldDB" id="A0A182SQ32"/>
<evidence type="ECO:0000256" key="7">
    <source>
        <dbReference type="ARBA" id="ARBA00022989"/>
    </source>
</evidence>
<dbReference type="CDD" id="cd18579">
    <property type="entry name" value="ABC_6TM_ABCC_D1"/>
    <property type="match status" value="1"/>
</dbReference>
<reference evidence="12" key="1">
    <citation type="submission" date="2013-09" db="EMBL/GenBank/DDBJ databases">
        <title>The Genome Sequence of Anopheles maculatus species B.</title>
        <authorList>
            <consortium name="The Broad Institute Genomics Platform"/>
            <person name="Neafsey D.E."/>
            <person name="Besansky N."/>
            <person name="Howell P."/>
            <person name="Walton C."/>
            <person name="Young S.K."/>
            <person name="Zeng Q."/>
            <person name="Gargeya S."/>
            <person name="Fitzgerald M."/>
            <person name="Haas B."/>
            <person name="Abouelleil A."/>
            <person name="Allen A.W."/>
            <person name="Alvarado L."/>
            <person name="Arachchi H.M."/>
            <person name="Berlin A.M."/>
            <person name="Chapman S.B."/>
            <person name="Gainer-Dewar J."/>
            <person name="Goldberg J."/>
            <person name="Griggs A."/>
            <person name="Gujja S."/>
            <person name="Hansen M."/>
            <person name="Howarth C."/>
            <person name="Imamovic A."/>
            <person name="Ireland A."/>
            <person name="Larimer J."/>
            <person name="McCowan C."/>
            <person name="Murphy C."/>
            <person name="Pearson M."/>
            <person name="Poon T.W."/>
            <person name="Priest M."/>
            <person name="Roberts A."/>
            <person name="Saif S."/>
            <person name="Shea T."/>
            <person name="Sisk P."/>
            <person name="Sykes S."/>
            <person name="Wortman J."/>
            <person name="Nusbaum C."/>
            <person name="Birren B."/>
        </authorList>
    </citation>
    <scope>NUCLEOTIDE SEQUENCE [LARGE SCALE GENOMIC DNA]</scope>
    <source>
        <strain evidence="12">maculatus3</strain>
    </source>
</reference>
<comment type="subcellular location">
    <subcellularLocation>
        <location evidence="1">Membrane</location>
        <topology evidence="1">Multi-pass membrane protein</topology>
    </subcellularLocation>
</comment>
<dbReference type="GO" id="GO:0140359">
    <property type="term" value="F:ABC-type transporter activity"/>
    <property type="evidence" value="ECO:0007669"/>
    <property type="project" value="InterPro"/>
</dbReference>
<feature type="domain" description="ABC transmembrane type-1" evidence="10">
    <location>
        <begin position="145"/>
        <end position="404"/>
    </location>
</feature>
<evidence type="ECO:0000256" key="5">
    <source>
        <dbReference type="ARBA" id="ARBA00022741"/>
    </source>
</evidence>
<keyword evidence="7 9" id="KW-1133">Transmembrane helix</keyword>
<dbReference type="Gene3D" id="1.20.1560.10">
    <property type="entry name" value="ABC transporter type 1, transmembrane domain"/>
    <property type="match status" value="1"/>
</dbReference>
<dbReference type="GO" id="GO:0005524">
    <property type="term" value="F:ATP binding"/>
    <property type="evidence" value="ECO:0007669"/>
    <property type="project" value="UniProtKB-KW"/>
</dbReference>
<dbReference type="InterPro" id="IPR044746">
    <property type="entry name" value="ABCC_6TM_D1"/>
</dbReference>
<evidence type="ECO:0000313" key="11">
    <source>
        <dbReference type="EnsemblMetazoa" id="AMAM011155-PA"/>
    </source>
</evidence>
<reference evidence="11" key="2">
    <citation type="submission" date="2020-05" db="UniProtKB">
        <authorList>
            <consortium name="EnsemblMetazoa"/>
        </authorList>
    </citation>
    <scope>IDENTIFICATION</scope>
    <source>
        <strain evidence="11">maculatus3</strain>
    </source>
</reference>
<dbReference type="VEuPathDB" id="VectorBase:AMAM011155"/>
<evidence type="ECO:0000256" key="8">
    <source>
        <dbReference type="ARBA" id="ARBA00023136"/>
    </source>
</evidence>
<evidence type="ECO:0000256" key="1">
    <source>
        <dbReference type="ARBA" id="ARBA00004141"/>
    </source>
</evidence>